<protein>
    <submittedName>
        <fullName evidence="8">Putative sulfate exporter family transporter</fullName>
    </submittedName>
</protein>
<feature type="transmembrane region" description="Helical" evidence="7">
    <location>
        <begin position="144"/>
        <end position="165"/>
    </location>
</feature>
<comment type="caution">
    <text evidence="8">The sequence shown here is derived from an EMBL/GenBank/DDBJ whole genome shotgun (WGS) entry which is preliminary data.</text>
</comment>
<dbReference type="PANTHER" id="PTHR30106:SF2">
    <property type="entry name" value="UPF0324 INNER MEMBRANE PROTEIN YEIH"/>
    <property type="match status" value="1"/>
</dbReference>
<keyword evidence="3" id="KW-1003">Cell membrane</keyword>
<feature type="transmembrane region" description="Helical" evidence="7">
    <location>
        <begin position="86"/>
        <end position="104"/>
    </location>
</feature>
<dbReference type="EMBL" id="WURB01000002">
    <property type="protein sequence ID" value="MXQ10699.1"/>
    <property type="molecule type" value="Genomic_DNA"/>
</dbReference>
<feature type="transmembrane region" description="Helical" evidence="7">
    <location>
        <begin position="270"/>
        <end position="289"/>
    </location>
</feature>
<evidence type="ECO:0000256" key="6">
    <source>
        <dbReference type="ARBA" id="ARBA00023136"/>
    </source>
</evidence>
<evidence type="ECO:0000256" key="4">
    <source>
        <dbReference type="ARBA" id="ARBA00022692"/>
    </source>
</evidence>
<feature type="transmembrane region" description="Helical" evidence="7">
    <location>
        <begin position="110"/>
        <end position="132"/>
    </location>
</feature>
<evidence type="ECO:0000256" key="5">
    <source>
        <dbReference type="ARBA" id="ARBA00022989"/>
    </source>
</evidence>
<keyword evidence="6 7" id="KW-0472">Membrane</keyword>
<comment type="subcellular location">
    <subcellularLocation>
        <location evidence="1">Cell membrane</location>
        <topology evidence="1">Multi-pass membrane protein</topology>
    </subcellularLocation>
</comment>
<evidence type="ECO:0000256" key="1">
    <source>
        <dbReference type="ARBA" id="ARBA00004651"/>
    </source>
</evidence>
<sequence>MSKAAATTQDSAEGVVSTMRSLGPGIALSAAVATSSYFAEPVFAGALKGVTGWSYTLPAIVIALIVGIALNGLASRPTLQPGIAWCVKKLLRIAIGLLGVRIALSDIIELGLSSALLMMAAMALTITAGVYLARWFKVGDGYGVLAGAATAVCGASATLATATVVPSYPQKGADVAFTVVAANAVSTLVMILYPPLCVLLGLDAQRTGIMLGATIHDMAQVVGAGYAVSEPVGNTAVIVKLFRVFLLLPAVLAIGWWFTRSNAQHAAAKVPVPVFALAFLGLSVVNSMMPLVPDLQPVYAPIRSTLIQLSSWGMLIAIAALGLSTSLTSLLRIGWRHIAVFTGTTLIILITVTAGLFVV</sequence>
<feature type="transmembrane region" description="Helical" evidence="7">
    <location>
        <begin position="177"/>
        <end position="202"/>
    </location>
</feature>
<dbReference type="PANTHER" id="PTHR30106">
    <property type="entry name" value="INNER MEMBRANE PROTEIN YEIH-RELATED"/>
    <property type="match status" value="1"/>
</dbReference>
<name>A0A7X3SN47_9HYPH</name>
<reference evidence="8 9" key="2">
    <citation type="submission" date="2020-01" db="EMBL/GenBank/DDBJ databases">
        <title>Microvirga sp. nov., an arsenate reduction bacterium isolated from Tibet hotspring sediments.</title>
        <authorList>
            <person name="Xian W.-D."/>
            <person name="Li W.-J."/>
        </authorList>
    </citation>
    <scope>NUCLEOTIDE SEQUENCE [LARGE SCALE GENOMIC DNA]</scope>
    <source>
        <strain evidence="8 9">KCTC 23863</strain>
    </source>
</reference>
<dbReference type="Proteomes" id="UP000436483">
    <property type="component" value="Unassembled WGS sequence"/>
</dbReference>
<dbReference type="GO" id="GO:0005886">
    <property type="term" value="C:plasma membrane"/>
    <property type="evidence" value="ECO:0007669"/>
    <property type="project" value="UniProtKB-SubCell"/>
</dbReference>
<evidence type="ECO:0000256" key="7">
    <source>
        <dbReference type="SAM" id="Phobius"/>
    </source>
</evidence>
<gene>
    <name evidence="8" type="ORF">GR328_04400</name>
</gene>
<evidence type="ECO:0000313" key="8">
    <source>
        <dbReference type="EMBL" id="MXQ10699.1"/>
    </source>
</evidence>
<feature type="transmembrane region" description="Helical" evidence="7">
    <location>
        <begin position="338"/>
        <end position="358"/>
    </location>
</feature>
<proteinExistence type="inferred from homology"/>
<keyword evidence="4 7" id="KW-0812">Transmembrane</keyword>
<evidence type="ECO:0000256" key="3">
    <source>
        <dbReference type="ARBA" id="ARBA00022475"/>
    </source>
</evidence>
<evidence type="ECO:0000313" key="9">
    <source>
        <dbReference type="Proteomes" id="UP000436483"/>
    </source>
</evidence>
<dbReference type="OrthoDB" id="5393513at2"/>
<dbReference type="Pfam" id="PF03601">
    <property type="entry name" value="Cons_hypoth698"/>
    <property type="match status" value="1"/>
</dbReference>
<evidence type="ECO:0000256" key="2">
    <source>
        <dbReference type="ARBA" id="ARBA00007977"/>
    </source>
</evidence>
<dbReference type="InterPro" id="IPR018383">
    <property type="entry name" value="UPF0324_pro"/>
</dbReference>
<feature type="transmembrane region" description="Helical" evidence="7">
    <location>
        <begin position="309"/>
        <end position="331"/>
    </location>
</feature>
<dbReference type="AlphaFoldDB" id="A0A7X3SN47"/>
<organism evidence="8 9">
    <name type="scientific">Microvirga makkahensis</name>
    <dbReference type="NCBI Taxonomy" id="1128670"/>
    <lineage>
        <taxon>Bacteria</taxon>
        <taxon>Pseudomonadati</taxon>
        <taxon>Pseudomonadota</taxon>
        <taxon>Alphaproteobacteria</taxon>
        <taxon>Hyphomicrobiales</taxon>
        <taxon>Methylobacteriaceae</taxon>
        <taxon>Microvirga</taxon>
    </lineage>
</organism>
<accession>A0A7X3SN47</accession>
<comment type="similarity">
    <text evidence="2">Belongs to the UPF0324 family.</text>
</comment>
<keyword evidence="5 7" id="KW-1133">Transmembrane helix</keyword>
<keyword evidence="9" id="KW-1185">Reference proteome</keyword>
<feature type="transmembrane region" description="Helical" evidence="7">
    <location>
        <begin position="55"/>
        <end position="74"/>
    </location>
</feature>
<reference evidence="8 9" key="1">
    <citation type="submission" date="2019-12" db="EMBL/GenBank/DDBJ databases">
        <authorList>
            <person name="Yuan C.-G."/>
        </authorList>
    </citation>
    <scope>NUCLEOTIDE SEQUENCE [LARGE SCALE GENOMIC DNA]</scope>
    <source>
        <strain evidence="8 9">KCTC 23863</strain>
    </source>
</reference>
<feature type="transmembrane region" description="Helical" evidence="7">
    <location>
        <begin position="209"/>
        <end position="229"/>
    </location>
</feature>
<feature type="transmembrane region" description="Helical" evidence="7">
    <location>
        <begin position="241"/>
        <end position="258"/>
    </location>
</feature>